<feature type="domain" description="GtrA/DPMS transmembrane" evidence="7">
    <location>
        <begin position="103"/>
        <end position="216"/>
    </location>
</feature>
<evidence type="ECO:0000256" key="5">
    <source>
        <dbReference type="SAM" id="MobiDB-lite"/>
    </source>
</evidence>
<evidence type="ECO:0000256" key="2">
    <source>
        <dbReference type="ARBA" id="ARBA00022692"/>
    </source>
</evidence>
<accession>A0A3S5EH66</accession>
<dbReference type="Pfam" id="PF04138">
    <property type="entry name" value="GtrA_DPMS_TM"/>
    <property type="match status" value="1"/>
</dbReference>
<dbReference type="EMBL" id="LR134350">
    <property type="protein sequence ID" value="VEG29772.1"/>
    <property type="molecule type" value="Genomic_DNA"/>
</dbReference>
<evidence type="ECO:0000256" key="1">
    <source>
        <dbReference type="ARBA" id="ARBA00004141"/>
    </source>
</evidence>
<evidence type="ECO:0000259" key="7">
    <source>
        <dbReference type="Pfam" id="PF04138"/>
    </source>
</evidence>
<keyword evidence="9" id="KW-1185">Reference proteome</keyword>
<evidence type="ECO:0000256" key="3">
    <source>
        <dbReference type="ARBA" id="ARBA00022989"/>
    </source>
</evidence>
<evidence type="ECO:0000313" key="9">
    <source>
        <dbReference type="Proteomes" id="UP000266895"/>
    </source>
</evidence>
<dbReference type="GO" id="GO:0000271">
    <property type="term" value="P:polysaccharide biosynthetic process"/>
    <property type="evidence" value="ECO:0007669"/>
    <property type="project" value="InterPro"/>
</dbReference>
<feature type="compositionally biased region" description="Low complexity" evidence="5">
    <location>
        <begin position="23"/>
        <end position="35"/>
    </location>
</feature>
<dbReference type="AlphaFoldDB" id="A0A3S5EH66"/>
<organism evidence="8 9">
    <name type="scientific">Actinomyces howellii</name>
    <dbReference type="NCBI Taxonomy" id="52771"/>
    <lineage>
        <taxon>Bacteria</taxon>
        <taxon>Bacillati</taxon>
        <taxon>Actinomycetota</taxon>
        <taxon>Actinomycetes</taxon>
        <taxon>Actinomycetales</taxon>
        <taxon>Actinomycetaceae</taxon>
        <taxon>Actinomyces</taxon>
    </lineage>
</organism>
<feature type="transmembrane region" description="Helical" evidence="6">
    <location>
        <begin position="127"/>
        <end position="146"/>
    </location>
</feature>
<comment type="subcellular location">
    <subcellularLocation>
        <location evidence="1">Membrane</location>
        <topology evidence="1">Multi-pass membrane protein</topology>
    </subcellularLocation>
</comment>
<keyword evidence="3 6" id="KW-1133">Transmembrane helix</keyword>
<evidence type="ECO:0000256" key="4">
    <source>
        <dbReference type="ARBA" id="ARBA00023136"/>
    </source>
</evidence>
<dbReference type="GO" id="GO:0016020">
    <property type="term" value="C:membrane"/>
    <property type="evidence" value="ECO:0007669"/>
    <property type="project" value="UniProtKB-SubCell"/>
</dbReference>
<feature type="region of interest" description="Disordered" evidence="5">
    <location>
        <begin position="23"/>
        <end position="71"/>
    </location>
</feature>
<keyword evidence="4 6" id="KW-0472">Membrane</keyword>
<feature type="transmembrane region" description="Helical" evidence="6">
    <location>
        <begin position="194"/>
        <end position="215"/>
    </location>
</feature>
<sequence>MTTQTTGTVAPCPSRQAVAHPAPAAGAACETTGATSERTGTASPPRTASLVPGVPAAPGTQPAHSNASHSRRAPRTFFHLISSIHRILPDAVGRHLPVTFVGYAIINGSAFLLDISLLWFFYERLHWFYPLAVTVGYAVAGVYSLLLNRWLNFQSHGHLATQGSRYAVGLVSQYVIFIIGLSSLLHWAGMNAELARFLSACCEGIYLYTLMRLWVFRGTPEPVDEVA</sequence>
<gene>
    <name evidence="8" type="ORF">NCTC11636_02241</name>
</gene>
<proteinExistence type="predicted"/>
<dbReference type="Proteomes" id="UP000266895">
    <property type="component" value="Chromosome"/>
</dbReference>
<feature type="transmembrane region" description="Helical" evidence="6">
    <location>
        <begin position="100"/>
        <end position="121"/>
    </location>
</feature>
<name>A0A3S5EH66_9ACTO</name>
<evidence type="ECO:0000256" key="6">
    <source>
        <dbReference type="SAM" id="Phobius"/>
    </source>
</evidence>
<keyword evidence="2 6" id="KW-0812">Transmembrane</keyword>
<dbReference type="RefSeq" id="WP_126383172.1">
    <property type="nucleotide sequence ID" value="NZ_LR134350.1"/>
</dbReference>
<reference evidence="8 9" key="1">
    <citation type="submission" date="2018-12" db="EMBL/GenBank/DDBJ databases">
        <authorList>
            <consortium name="Pathogen Informatics"/>
        </authorList>
    </citation>
    <scope>NUCLEOTIDE SEQUENCE [LARGE SCALE GENOMIC DNA]</scope>
    <source>
        <strain evidence="8 9">NCTC11636</strain>
    </source>
</reference>
<feature type="compositionally biased region" description="Polar residues" evidence="5">
    <location>
        <begin position="36"/>
        <end position="46"/>
    </location>
</feature>
<dbReference type="InterPro" id="IPR007267">
    <property type="entry name" value="GtrA_DPMS_TM"/>
</dbReference>
<feature type="transmembrane region" description="Helical" evidence="6">
    <location>
        <begin position="166"/>
        <end position="188"/>
    </location>
</feature>
<dbReference type="OrthoDB" id="3259601at2"/>
<dbReference type="KEGG" id="ahw:NCTC11636_02241"/>
<protein>
    <submittedName>
        <fullName evidence="8">GtrA-like protein</fullName>
    </submittedName>
</protein>
<evidence type="ECO:0000313" key="8">
    <source>
        <dbReference type="EMBL" id="VEG29772.1"/>
    </source>
</evidence>